<gene>
    <name evidence="3" type="ORF">HK100_005948</name>
</gene>
<name>A0AAD5XCX6_9FUNG</name>
<feature type="chain" id="PRO_5042067882" description="Glycine-rich protein" evidence="2">
    <location>
        <begin position="21"/>
        <end position="100"/>
    </location>
</feature>
<organism evidence="3 4">
    <name type="scientific">Physocladia obscura</name>
    <dbReference type="NCBI Taxonomy" id="109957"/>
    <lineage>
        <taxon>Eukaryota</taxon>
        <taxon>Fungi</taxon>
        <taxon>Fungi incertae sedis</taxon>
        <taxon>Chytridiomycota</taxon>
        <taxon>Chytridiomycota incertae sedis</taxon>
        <taxon>Chytridiomycetes</taxon>
        <taxon>Chytridiales</taxon>
        <taxon>Chytriomycetaceae</taxon>
        <taxon>Physocladia</taxon>
    </lineage>
</organism>
<feature type="region of interest" description="Disordered" evidence="1">
    <location>
        <begin position="35"/>
        <end position="68"/>
    </location>
</feature>
<proteinExistence type="predicted"/>
<evidence type="ECO:0000313" key="3">
    <source>
        <dbReference type="EMBL" id="KAJ3095001.1"/>
    </source>
</evidence>
<protein>
    <recommendedName>
        <fullName evidence="5">Glycine-rich protein</fullName>
    </recommendedName>
</protein>
<dbReference type="Proteomes" id="UP001211907">
    <property type="component" value="Unassembled WGS sequence"/>
</dbReference>
<keyword evidence="4" id="KW-1185">Reference proteome</keyword>
<feature type="signal peptide" evidence="2">
    <location>
        <begin position="1"/>
        <end position="20"/>
    </location>
</feature>
<evidence type="ECO:0000313" key="4">
    <source>
        <dbReference type="Proteomes" id="UP001211907"/>
    </source>
</evidence>
<evidence type="ECO:0000256" key="2">
    <source>
        <dbReference type="SAM" id="SignalP"/>
    </source>
</evidence>
<dbReference type="EMBL" id="JADGJH010002763">
    <property type="protein sequence ID" value="KAJ3095001.1"/>
    <property type="molecule type" value="Genomic_DNA"/>
</dbReference>
<evidence type="ECO:0008006" key="5">
    <source>
        <dbReference type="Google" id="ProtNLM"/>
    </source>
</evidence>
<comment type="caution">
    <text evidence="3">The sequence shown here is derived from an EMBL/GenBank/DDBJ whole genome shotgun (WGS) entry which is preliminary data.</text>
</comment>
<dbReference type="AlphaFoldDB" id="A0AAD5XCX6"/>
<keyword evidence="2" id="KW-0732">Signal</keyword>
<reference evidence="3" key="1">
    <citation type="submission" date="2020-05" db="EMBL/GenBank/DDBJ databases">
        <title>Phylogenomic resolution of chytrid fungi.</title>
        <authorList>
            <person name="Stajich J.E."/>
            <person name="Amses K."/>
            <person name="Simmons R."/>
            <person name="Seto K."/>
            <person name="Myers J."/>
            <person name="Bonds A."/>
            <person name="Quandt C.A."/>
            <person name="Barry K."/>
            <person name="Liu P."/>
            <person name="Grigoriev I."/>
            <person name="Longcore J.E."/>
            <person name="James T.Y."/>
        </authorList>
    </citation>
    <scope>NUCLEOTIDE SEQUENCE</scope>
    <source>
        <strain evidence="3">JEL0513</strain>
    </source>
</reference>
<accession>A0AAD5XCX6</accession>
<sequence>MHIKKSLFLLFTVTVAAVLAAPAPVDVNEIQNIIKREENGGGGGGGRGGDDNKWHGGDNNGGDGDDSHRYCKWRREREIKNILWKLEFCSSFAITADKEK</sequence>
<evidence type="ECO:0000256" key="1">
    <source>
        <dbReference type="SAM" id="MobiDB-lite"/>
    </source>
</evidence>